<dbReference type="SUPFAM" id="SSF54171">
    <property type="entry name" value="DNA-binding domain"/>
    <property type="match status" value="1"/>
</dbReference>
<dbReference type="SMART" id="SM00380">
    <property type="entry name" value="AP2"/>
    <property type="match status" value="1"/>
</dbReference>
<gene>
    <name evidence="8" type="ORF">Dsin_009253</name>
</gene>
<dbReference type="GO" id="GO:0009873">
    <property type="term" value="P:ethylene-activated signaling pathway"/>
    <property type="evidence" value="ECO:0007669"/>
    <property type="project" value="InterPro"/>
</dbReference>
<dbReference type="InterPro" id="IPR044808">
    <property type="entry name" value="ERF_plant"/>
</dbReference>
<keyword evidence="5" id="KW-0539">Nucleus</keyword>
<dbReference type="InterPro" id="IPR036955">
    <property type="entry name" value="AP2/ERF_dom_sf"/>
</dbReference>
<name>A0AAE0AQN2_9ROSI</name>
<dbReference type="Gene3D" id="3.30.730.10">
    <property type="entry name" value="AP2/ERF domain"/>
    <property type="match status" value="1"/>
</dbReference>
<proteinExistence type="inferred from homology"/>
<evidence type="ECO:0000256" key="4">
    <source>
        <dbReference type="ARBA" id="ARBA00023163"/>
    </source>
</evidence>
<evidence type="ECO:0000256" key="5">
    <source>
        <dbReference type="ARBA" id="ARBA00023242"/>
    </source>
</evidence>
<dbReference type="PANTHER" id="PTHR31190:SF110">
    <property type="entry name" value="OS07G0227600 PROTEIN"/>
    <property type="match status" value="1"/>
</dbReference>
<dbReference type="EMBL" id="JANJYJ010000003">
    <property type="protein sequence ID" value="KAK3222228.1"/>
    <property type="molecule type" value="Genomic_DNA"/>
</dbReference>
<dbReference type="InterPro" id="IPR016177">
    <property type="entry name" value="DNA-bd_dom_sf"/>
</dbReference>
<keyword evidence="3" id="KW-0238">DNA-binding</keyword>
<dbReference type="GO" id="GO:0003700">
    <property type="term" value="F:DNA-binding transcription factor activity"/>
    <property type="evidence" value="ECO:0007669"/>
    <property type="project" value="InterPro"/>
</dbReference>
<dbReference type="AlphaFoldDB" id="A0AAE0AQN2"/>
<sequence>MPANNRSSHKVDSVKSQESRRTLDFLRTGGTNVGSAGFRMTFQFTLYTLKWLGTFAKAEDAAGAYDKATIRFRGVKTKLNFPVSNYNVEEILRLQQMDNETNVAENQTGINIEGTMAMQIGESSNDQENYKYDNEQR</sequence>
<accession>A0AAE0AQN2</accession>
<evidence type="ECO:0000313" key="8">
    <source>
        <dbReference type="EMBL" id="KAK3222228.1"/>
    </source>
</evidence>
<dbReference type="GO" id="GO:0005634">
    <property type="term" value="C:nucleus"/>
    <property type="evidence" value="ECO:0007669"/>
    <property type="project" value="UniProtKB-SubCell"/>
</dbReference>
<dbReference type="GO" id="GO:0003677">
    <property type="term" value="F:DNA binding"/>
    <property type="evidence" value="ECO:0007669"/>
    <property type="project" value="UniProtKB-KW"/>
</dbReference>
<comment type="caution">
    <text evidence="8">The sequence shown here is derived from an EMBL/GenBank/DDBJ whole genome shotgun (WGS) entry which is preliminary data.</text>
</comment>
<dbReference type="CDD" id="cd00018">
    <property type="entry name" value="AP2"/>
    <property type="match status" value="1"/>
</dbReference>
<keyword evidence="2" id="KW-0805">Transcription regulation</keyword>
<evidence type="ECO:0000259" key="7">
    <source>
        <dbReference type="PROSITE" id="PS51032"/>
    </source>
</evidence>
<protein>
    <recommendedName>
        <fullName evidence="7">AP2/ERF domain-containing protein</fullName>
    </recommendedName>
</protein>
<organism evidence="8 9">
    <name type="scientific">Dipteronia sinensis</name>
    <dbReference type="NCBI Taxonomy" id="43782"/>
    <lineage>
        <taxon>Eukaryota</taxon>
        <taxon>Viridiplantae</taxon>
        <taxon>Streptophyta</taxon>
        <taxon>Embryophyta</taxon>
        <taxon>Tracheophyta</taxon>
        <taxon>Spermatophyta</taxon>
        <taxon>Magnoliopsida</taxon>
        <taxon>eudicotyledons</taxon>
        <taxon>Gunneridae</taxon>
        <taxon>Pentapetalae</taxon>
        <taxon>rosids</taxon>
        <taxon>malvids</taxon>
        <taxon>Sapindales</taxon>
        <taxon>Sapindaceae</taxon>
        <taxon>Hippocastanoideae</taxon>
        <taxon>Acereae</taxon>
        <taxon>Dipteronia</taxon>
    </lineage>
</organism>
<reference evidence="8" key="1">
    <citation type="journal article" date="2023" name="Plant J.">
        <title>Genome sequences and population genomics provide insights into the demographic history, inbreeding, and mutation load of two 'living fossil' tree species of Dipteronia.</title>
        <authorList>
            <person name="Feng Y."/>
            <person name="Comes H.P."/>
            <person name="Chen J."/>
            <person name="Zhu S."/>
            <person name="Lu R."/>
            <person name="Zhang X."/>
            <person name="Li P."/>
            <person name="Qiu J."/>
            <person name="Olsen K.M."/>
            <person name="Qiu Y."/>
        </authorList>
    </citation>
    <scope>NUCLEOTIDE SEQUENCE</scope>
    <source>
        <strain evidence="8">NBL</strain>
    </source>
</reference>
<comment type="similarity">
    <text evidence="6">Belongs to the AP2/ERF transcription factor family. ERF subfamily.</text>
</comment>
<feature type="domain" description="AP2/ERF" evidence="7">
    <location>
        <begin position="10"/>
        <end position="82"/>
    </location>
</feature>
<evidence type="ECO:0000313" key="9">
    <source>
        <dbReference type="Proteomes" id="UP001281410"/>
    </source>
</evidence>
<keyword evidence="4" id="KW-0804">Transcription</keyword>
<evidence type="ECO:0000256" key="1">
    <source>
        <dbReference type="ARBA" id="ARBA00004123"/>
    </source>
</evidence>
<evidence type="ECO:0000256" key="2">
    <source>
        <dbReference type="ARBA" id="ARBA00023015"/>
    </source>
</evidence>
<dbReference type="PANTHER" id="PTHR31190">
    <property type="entry name" value="DNA-BINDING DOMAIN"/>
    <property type="match status" value="1"/>
</dbReference>
<comment type="subcellular location">
    <subcellularLocation>
        <location evidence="1">Nucleus</location>
    </subcellularLocation>
</comment>
<evidence type="ECO:0000256" key="3">
    <source>
        <dbReference type="ARBA" id="ARBA00023125"/>
    </source>
</evidence>
<keyword evidence="9" id="KW-1185">Reference proteome</keyword>
<evidence type="ECO:0000256" key="6">
    <source>
        <dbReference type="ARBA" id="ARBA00024343"/>
    </source>
</evidence>
<dbReference type="PROSITE" id="PS51032">
    <property type="entry name" value="AP2_ERF"/>
    <property type="match status" value="1"/>
</dbReference>
<dbReference type="Proteomes" id="UP001281410">
    <property type="component" value="Unassembled WGS sequence"/>
</dbReference>
<dbReference type="InterPro" id="IPR001471">
    <property type="entry name" value="AP2/ERF_dom"/>
</dbReference>